<keyword evidence="3 6" id="KW-0812">Transmembrane</keyword>
<accession>B0DIM3</accession>
<keyword evidence="4 6" id="KW-1133">Transmembrane helix</keyword>
<dbReference type="GO" id="GO:0016020">
    <property type="term" value="C:membrane"/>
    <property type="evidence" value="ECO:0007669"/>
    <property type="project" value="UniProtKB-SubCell"/>
</dbReference>
<reference evidence="7 8" key="1">
    <citation type="journal article" date="2008" name="Nature">
        <title>The genome of Laccaria bicolor provides insights into mycorrhizal symbiosis.</title>
        <authorList>
            <person name="Martin F."/>
            <person name="Aerts A."/>
            <person name="Ahren D."/>
            <person name="Brun A."/>
            <person name="Danchin E.G.J."/>
            <person name="Duchaussoy F."/>
            <person name="Gibon J."/>
            <person name="Kohler A."/>
            <person name="Lindquist E."/>
            <person name="Pereda V."/>
            <person name="Salamov A."/>
            <person name="Shapiro H.J."/>
            <person name="Wuyts J."/>
            <person name="Blaudez D."/>
            <person name="Buee M."/>
            <person name="Brokstein P."/>
            <person name="Canbaeck B."/>
            <person name="Cohen D."/>
            <person name="Courty P.E."/>
            <person name="Coutinho P.M."/>
            <person name="Delaruelle C."/>
            <person name="Detter J.C."/>
            <person name="Deveau A."/>
            <person name="DiFazio S."/>
            <person name="Duplessis S."/>
            <person name="Fraissinet-Tachet L."/>
            <person name="Lucic E."/>
            <person name="Frey-Klett P."/>
            <person name="Fourrey C."/>
            <person name="Feussner I."/>
            <person name="Gay G."/>
            <person name="Grimwood J."/>
            <person name="Hoegger P.J."/>
            <person name="Jain P."/>
            <person name="Kilaru S."/>
            <person name="Labbe J."/>
            <person name="Lin Y.C."/>
            <person name="Legue V."/>
            <person name="Le Tacon F."/>
            <person name="Marmeisse R."/>
            <person name="Melayah D."/>
            <person name="Montanini B."/>
            <person name="Muratet M."/>
            <person name="Nehls U."/>
            <person name="Niculita-Hirzel H."/>
            <person name="Oudot-Le Secq M.P."/>
            <person name="Peter M."/>
            <person name="Quesneville H."/>
            <person name="Rajashekar B."/>
            <person name="Reich M."/>
            <person name="Rouhier N."/>
            <person name="Schmutz J."/>
            <person name="Yin T."/>
            <person name="Chalot M."/>
            <person name="Henrissat B."/>
            <person name="Kuees U."/>
            <person name="Lucas S."/>
            <person name="Van de Peer Y."/>
            <person name="Podila G.K."/>
            <person name="Polle A."/>
            <person name="Pukkila P.J."/>
            <person name="Richardson P.M."/>
            <person name="Rouze P."/>
            <person name="Sanders I.R."/>
            <person name="Stajich J.E."/>
            <person name="Tunlid A."/>
            <person name="Tuskan G."/>
            <person name="Grigoriev I.V."/>
        </authorList>
    </citation>
    <scope>NUCLEOTIDE SEQUENCE [LARGE SCALE GENOMIC DNA]</scope>
    <source>
        <strain evidence="8">S238N-H82 / ATCC MYA-4686</strain>
    </source>
</reference>
<evidence type="ECO:0000256" key="5">
    <source>
        <dbReference type="ARBA" id="ARBA00023136"/>
    </source>
</evidence>
<organism evidence="8">
    <name type="scientific">Laccaria bicolor (strain S238N-H82 / ATCC MYA-4686)</name>
    <name type="common">Bicoloured deceiver</name>
    <name type="synonym">Laccaria laccata var. bicolor</name>
    <dbReference type="NCBI Taxonomy" id="486041"/>
    <lineage>
        <taxon>Eukaryota</taxon>
        <taxon>Fungi</taxon>
        <taxon>Dikarya</taxon>
        <taxon>Basidiomycota</taxon>
        <taxon>Agaricomycotina</taxon>
        <taxon>Agaricomycetes</taxon>
        <taxon>Agaricomycetidae</taxon>
        <taxon>Agaricales</taxon>
        <taxon>Agaricineae</taxon>
        <taxon>Hydnangiaceae</taxon>
        <taxon>Laccaria</taxon>
    </lineage>
</organism>
<dbReference type="GeneID" id="6079352"/>
<gene>
    <name evidence="7" type="ORF">LACBIDRAFT_302929</name>
</gene>
<dbReference type="OrthoDB" id="2131401at2759"/>
<comment type="subcellular location">
    <subcellularLocation>
        <location evidence="1">Membrane</location>
        <topology evidence="1">Multi-pass membrane protein</topology>
    </subcellularLocation>
</comment>
<dbReference type="EMBL" id="DS547112">
    <property type="protein sequence ID" value="EDR05710.1"/>
    <property type="molecule type" value="Genomic_DNA"/>
</dbReference>
<name>B0DIM3_LACBS</name>
<evidence type="ECO:0000256" key="1">
    <source>
        <dbReference type="ARBA" id="ARBA00004141"/>
    </source>
</evidence>
<keyword evidence="8" id="KW-1185">Reference proteome</keyword>
<dbReference type="PANTHER" id="PTHR22779">
    <property type="entry name" value="SD17342P"/>
    <property type="match status" value="1"/>
</dbReference>
<dbReference type="InParanoid" id="B0DIM3"/>
<feature type="transmembrane region" description="Helical" evidence="6">
    <location>
        <begin position="47"/>
        <end position="67"/>
    </location>
</feature>
<dbReference type="InterPro" id="IPR019334">
    <property type="entry name" value="TMEM170A/B/YPR153W-like"/>
</dbReference>
<dbReference type="RefSeq" id="XP_001883814.1">
    <property type="nucleotide sequence ID" value="XM_001883779.1"/>
</dbReference>
<evidence type="ECO:0000256" key="2">
    <source>
        <dbReference type="ARBA" id="ARBA00006325"/>
    </source>
</evidence>
<evidence type="ECO:0000313" key="7">
    <source>
        <dbReference type="EMBL" id="EDR05710.1"/>
    </source>
</evidence>
<feature type="transmembrane region" description="Helical" evidence="6">
    <location>
        <begin position="117"/>
        <end position="147"/>
    </location>
</feature>
<dbReference type="PANTHER" id="PTHR22779:SF6">
    <property type="entry name" value="SD17342P"/>
    <property type="match status" value="1"/>
</dbReference>
<dbReference type="KEGG" id="lbc:LACBIDRAFT_302929"/>
<evidence type="ECO:0000313" key="8">
    <source>
        <dbReference type="Proteomes" id="UP000001194"/>
    </source>
</evidence>
<dbReference type="AlphaFoldDB" id="B0DIM3"/>
<feature type="transmembrane region" description="Helical" evidence="6">
    <location>
        <begin position="159"/>
        <end position="179"/>
    </location>
</feature>
<dbReference type="HOGENOM" id="CLU_1042315_0_0_1"/>
<protein>
    <submittedName>
        <fullName evidence="7">Predicted protein</fullName>
    </submittedName>
</protein>
<evidence type="ECO:0000256" key="4">
    <source>
        <dbReference type="ARBA" id="ARBA00022989"/>
    </source>
</evidence>
<evidence type="ECO:0000256" key="3">
    <source>
        <dbReference type="ARBA" id="ARBA00022692"/>
    </source>
</evidence>
<proteinExistence type="inferred from homology"/>
<keyword evidence="5 6" id="KW-0472">Membrane</keyword>
<sequence length="267" mass="30064">MSPGNTTPPWPSLYNPGLEILHIEHRPPTQKGAEYLYSASDIFRFTLYWNLIFYTPLFLVCGVYAFWNYSFPPSPRPSPHPPSQDTLYPLTPLPFTARTLGNTPLTTYKKNERRSRLAFALLVLLTFMTLSVAGAVIGAAVLGFVAMGLYRAGNFNMSTWIPFLLAVIQVFVGLLRYVCMALDHRNHLRSCSSSFATELLRNCSHFPSSIPERSAELKPCLKDLLNRAFTISWRFHLSLYSFSTPCLPPLNPPRPLILALMTSNCIA</sequence>
<comment type="similarity">
    <text evidence="2">Belongs to the TMEM170 family.</text>
</comment>
<evidence type="ECO:0000256" key="6">
    <source>
        <dbReference type="SAM" id="Phobius"/>
    </source>
</evidence>
<dbReference type="Proteomes" id="UP000001194">
    <property type="component" value="Unassembled WGS sequence"/>
</dbReference>
<dbReference type="STRING" id="486041.B0DIM3"/>